<dbReference type="AlphaFoldDB" id="X1T042"/>
<organism evidence="1">
    <name type="scientific">marine sediment metagenome</name>
    <dbReference type="NCBI Taxonomy" id="412755"/>
    <lineage>
        <taxon>unclassified sequences</taxon>
        <taxon>metagenomes</taxon>
        <taxon>ecological metagenomes</taxon>
    </lineage>
</organism>
<dbReference type="EMBL" id="BARW01017076">
    <property type="protein sequence ID" value="GAI98548.1"/>
    <property type="molecule type" value="Genomic_DNA"/>
</dbReference>
<protein>
    <submittedName>
        <fullName evidence="1">Uncharacterized protein</fullName>
    </submittedName>
</protein>
<comment type="caution">
    <text evidence="1">The sequence shown here is derived from an EMBL/GenBank/DDBJ whole genome shotgun (WGS) entry which is preliminary data.</text>
</comment>
<name>X1T042_9ZZZZ</name>
<reference evidence="1" key="1">
    <citation type="journal article" date="2014" name="Front. Microbiol.">
        <title>High frequency of phylogenetically diverse reductive dehalogenase-homologous genes in deep subseafloor sedimentary metagenomes.</title>
        <authorList>
            <person name="Kawai M."/>
            <person name="Futagami T."/>
            <person name="Toyoda A."/>
            <person name="Takaki Y."/>
            <person name="Nishi S."/>
            <person name="Hori S."/>
            <person name="Arai W."/>
            <person name="Tsubouchi T."/>
            <person name="Morono Y."/>
            <person name="Uchiyama I."/>
            <person name="Ito T."/>
            <person name="Fujiyama A."/>
            <person name="Inagaki F."/>
            <person name="Takami H."/>
        </authorList>
    </citation>
    <scope>NUCLEOTIDE SEQUENCE</scope>
    <source>
        <strain evidence="1">Expedition CK06-06</strain>
    </source>
</reference>
<sequence>MAEIVGIEITKPLSDKAVVDSVYKIEGAVKIFDAMGAPPFVYAKIRRKEWYKPEIAEEVSYERGWPVPGTGDFSIEFKPEKEGEYKV</sequence>
<gene>
    <name evidence="1" type="ORF">S12H4_29580</name>
</gene>
<evidence type="ECO:0000313" key="1">
    <source>
        <dbReference type="EMBL" id="GAI98548.1"/>
    </source>
</evidence>
<accession>X1T042</accession>
<proteinExistence type="predicted"/>
<feature type="non-terminal residue" evidence="1">
    <location>
        <position position="87"/>
    </location>
</feature>